<organism evidence="1 2">
    <name type="scientific">Vulcanisaeta moutnovskia (strain 768-28)</name>
    <dbReference type="NCBI Taxonomy" id="985053"/>
    <lineage>
        <taxon>Archaea</taxon>
        <taxon>Thermoproteota</taxon>
        <taxon>Thermoprotei</taxon>
        <taxon>Thermoproteales</taxon>
        <taxon>Thermoproteaceae</taxon>
        <taxon>Vulcanisaeta</taxon>
    </lineage>
</organism>
<dbReference type="RefSeq" id="WP_013605597.1">
    <property type="nucleotide sequence ID" value="NC_015151.1"/>
</dbReference>
<reference evidence="1 2" key="1">
    <citation type="journal article" date="2011" name="J. Bacteriol.">
        <title>Complete genome sequence of 'Vulcanisaeta moutnovskia' strain 768-28, a novel member of the hyperthermophilic crenarchaeal genus vulcanisaeta.</title>
        <authorList>
            <person name="Gumerov V.M."/>
            <person name="Mardanov A.V."/>
            <person name="Beletsky A.V."/>
            <person name="Prokofeva M.I."/>
            <person name="Bonch-Osmolovskaya E.A."/>
            <person name="Ravin N.V."/>
            <person name="Skryabin K.G."/>
        </authorList>
    </citation>
    <scope>NUCLEOTIDE SEQUENCE [LARGE SCALE GENOMIC DNA]</scope>
    <source>
        <strain evidence="1 2">768-28</strain>
    </source>
</reference>
<keyword evidence="1" id="KW-0238">DNA-binding</keyword>
<dbReference type="GO" id="GO:0003677">
    <property type="term" value="F:DNA binding"/>
    <property type="evidence" value="ECO:0007669"/>
    <property type="project" value="UniProtKB-KW"/>
</dbReference>
<evidence type="ECO:0000313" key="1">
    <source>
        <dbReference type="EMBL" id="ADY02436.1"/>
    </source>
</evidence>
<protein>
    <submittedName>
        <fullName evidence="1">CopG domain protein DNA-binding domain protein</fullName>
    </submittedName>
</protein>
<dbReference type="OrthoDB" id="24300at2157"/>
<evidence type="ECO:0000313" key="2">
    <source>
        <dbReference type="Proteomes" id="UP000007485"/>
    </source>
</evidence>
<proteinExistence type="predicted"/>
<dbReference type="AlphaFoldDB" id="F0QXM1"/>
<dbReference type="Proteomes" id="UP000007485">
    <property type="component" value="Chromosome"/>
</dbReference>
<dbReference type="GO" id="GO:0006355">
    <property type="term" value="P:regulation of DNA-templated transcription"/>
    <property type="evidence" value="ECO:0007669"/>
    <property type="project" value="InterPro"/>
</dbReference>
<dbReference type="HOGENOM" id="CLU_1590949_0_0_2"/>
<dbReference type="eggNOG" id="arCOG05596">
    <property type="taxonomic scope" value="Archaea"/>
</dbReference>
<name>F0QXM1_VULM7</name>
<dbReference type="EMBL" id="CP002529">
    <property type="protein sequence ID" value="ADY02436.1"/>
    <property type="molecule type" value="Genomic_DNA"/>
</dbReference>
<dbReference type="KEGG" id="vmo:VMUT_2240"/>
<keyword evidence="2" id="KW-1185">Reference proteome</keyword>
<accession>F0QXM1</accession>
<dbReference type="STRING" id="985053.VMUT_2240"/>
<dbReference type="GeneID" id="10290042"/>
<sequence length="175" mass="20190">MSEVFIIDDIPVKYEDLFRAPEKDGAVVSVRVHKSVKELLTKLAEKEGLDGVSELLRYLVAGYIMGKYKLIKPEPRVIPQPIFLNVNISKKTIEEHTDTAQIGLKMEIDEMIKESMDVINKVKKGVINPKGNEYIRRLRNKTVKYMIKALKYGMEDEYEKLKTIQMTLTTLLDEE</sequence>
<gene>
    <name evidence="1" type="ordered locus">VMUT_2240</name>
</gene>